<reference evidence="1 2" key="1">
    <citation type="submission" date="2019-04" db="EMBL/GenBank/DDBJ databases">
        <authorList>
            <person name="Jiang L."/>
        </authorList>
    </citation>
    <scope>NUCLEOTIDE SEQUENCE [LARGE SCALE GENOMIC DNA]</scope>
    <source>
        <strain evidence="1 2">YIM 131861</strain>
    </source>
</reference>
<protein>
    <submittedName>
        <fullName evidence="1">DUF429 domain-containing protein</fullName>
    </submittedName>
</protein>
<gene>
    <name evidence="1" type="ORF">E6C70_08905</name>
</gene>
<sequence>MITTGVDLAAEARGTAVVSIDWSGSAAVIVDAAVGVDDERIVAASVRADAVGIDCAFGWPDDFVEFVTGHAAGRPVDLTRDSGLDWRRRLSYRETDRFVRDQTGRWPLSAATDRLGLTAMHCAALLDAIGAAVGPVDRAGSGPVAEVYPAAALRMWGLSRPRYKVDAAVRDGMLDSIRHAAPWLDIRSHRALLVASDDVFDAMIAALISRAHAMGEWMRVPPEQQDRARREGWIVLPAVGIEQLLGG</sequence>
<dbReference type="EMBL" id="SSSN01000005">
    <property type="protein sequence ID" value="THG34379.1"/>
    <property type="molecule type" value="Genomic_DNA"/>
</dbReference>
<dbReference type="Proteomes" id="UP000307380">
    <property type="component" value="Unassembled WGS sequence"/>
</dbReference>
<keyword evidence="2" id="KW-1185">Reference proteome</keyword>
<comment type="caution">
    <text evidence="1">The sequence shown here is derived from an EMBL/GenBank/DDBJ whole genome shotgun (WGS) entry which is preliminary data.</text>
</comment>
<evidence type="ECO:0000313" key="2">
    <source>
        <dbReference type="Proteomes" id="UP000307380"/>
    </source>
</evidence>
<accession>A0A4S4FU81</accession>
<name>A0A4S4FU81_9MICO</name>
<dbReference type="Pfam" id="PF04250">
    <property type="entry name" value="DUF429"/>
    <property type="match status" value="1"/>
</dbReference>
<organism evidence="1 2">
    <name type="scientific">Orlajensenia flava</name>
    <dbReference type="NCBI Taxonomy" id="2565934"/>
    <lineage>
        <taxon>Bacteria</taxon>
        <taxon>Bacillati</taxon>
        <taxon>Actinomycetota</taxon>
        <taxon>Actinomycetes</taxon>
        <taxon>Micrococcales</taxon>
        <taxon>Microbacteriaceae</taxon>
        <taxon>Orlajensenia</taxon>
    </lineage>
</organism>
<proteinExistence type="predicted"/>
<dbReference type="AlphaFoldDB" id="A0A4S4FU81"/>
<dbReference type="RefSeq" id="WP_136424177.1">
    <property type="nucleotide sequence ID" value="NZ_SSSN01000005.1"/>
</dbReference>
<dbReference type="InterPro" id="IPR007362">
    <property type="entry name" value="DUF429"/>
</dbReference>
<evidence type="ECO:0000313" key="1">
    <source>
        <dbReference type="EMBL" id="THG34379.1"/>
    </source>
</evidence>
<dbReference type="OrthoDB" id="4870479at2"/>